<dbReference type="CDD" id="cd03394">
    <property type="entry name" value="PAP2_like_5"/>
    <property type="match status" value="1"/>
</dbReference>
<proteinExistence type="predicted"/>
<sequence>MPSASVEADGTFSIGYGYDSPYGALWATSTILPFLQVTGRYVSITGIPGFTNDPNAYGSGYGRYKDKVIDAKLKLWDETIWLPSVALGATDLQGTELFKGQYAVATKTFGSSRNLEASVGYGRLRPEGLFAGMRWTPENLPRWSLVAEYDANNYPKDFRAAETFAGQRRKGPSVGVEYRWGWLGVQAARHQDNSSLNAFVSIPFSEREFVPKIHEPSYYQEKGDHRRPSIEEWQHDPAYGAALVEALAKQDFKNIRIQLQGHTLNLTLTNSRISNLGRAVGRATRVALAFAPVDISNIHVTYTKLEQPVATYEFFDLEKLSDYLAGRIPREAFLETVLVRYPNQGDMIHADQEGMLVGIKDTAGLDVIVGRDGEVVQLASEDREANRFKIVPKLGFFFNDPSGALRYELVASSNYDKRLGEGLYLNSALGLKISENVSDVTQPSNSLLPHVRTDVADYKRASRIKLYRLLLNKYATPAERWYVRVSSGVYEEMYRGVGGQVLYLPKDSRWAFDLTMDALQQRDFKGWLGKRDYKTVTALGAVHYRLPYGITATARAGRFLAKDVGVRGEFKRRFLSGIEVGAWFTRTNGNDITSPGKPEAPYHDKGVFISIPLGTMLTSDTQASAGFAISPWTRDVGQMVASPGDLYELMENPRRDMTTIDGLGNFAERADEQNHPAVNPPEHKLDNPWPAMRQRLESSSSALPSAPDALKGIGLAAGALAVASLGDKAIARIAKDHIGSRLSRGLDTFGKTVPLAAVGAAGMALAFGDERMQNTGVVSLQSALVAAGASIGTKYVVGRARPEEERGQWTRATTRSDASFPSNHASIAFAAVTPFAKEYDAQWLYGVAAVGSMGRVAARKHWFSDVAAGGILGYATGSWLWNAQHDNSKSVVSFNAGPGEVGVSWQKTY</sequence>
<comment type="caution">
    <text evidence="2">The sequence shown here is derived from an EMBL/GenBank/DDBJ whole genome shotgun (WGS) entry which is preliminary data.</text>
</comment>
<dbReference type="OrthoDB" id="19542at2"/>
<protein>
    <recommendedName>
        <fullName evidence="1">Phosphatidic acid phosphatase type 2/haloperoxidase domain-containing protein</fullName>
    </recommendedName>
</protein>
<evidence type="ECO:0000313" key="4">
    <source>
        <dbReference type="Proteomes" id="UP000031572"/>
    </source>
</evidence>
<dbReference type="AlphaFoldDB" id="A0A0C2BXH2"/>
<accession>A0A0C2BXH2</accession>
<dbReference type="InterPro" id="IPR036938">
    <property type="entry name" value="PAP2/HPO_sf"/>
</dbReference>
<dbReference type="Gene3D" id="1.20.144.10">
    <property type="entry name" value="Phosphatidic acid phosphatase type 2/haloperoxidase"/>
    <property type="match status" value="1"/>
</dbReference>
<keyword evidence="4" id="KW-1185">Reference proteome</keyword>
<dbReference type="STRING" id="709839.TSA66_00190"/>
<dbReference type="EMBL" id="JWJG01000028">
    <property type="protein sequence ID" value="KIF82731.1"/>
    <property type="molecule type" value="Genomic_DNA"/>
</dbReference>
<dbReference type="InterPro" id="IPR000326">
    <property type="entry name" value="PAP2/HPO"/>
</dbReference>
<dbReference type="Proteomes" id="UP000031572">
    <property type="component" value="Unassembled WGS sequence"/>
</dbReference>
<dbReference type="SMART" id="SM00014">
    <property type="entry name" value="acidPPc"/>
    <property type="match status" value="1"/>
</dbReference>
<evidence type="ECO:0000259" key="1">
    <source>
        <dbReference type="SMART" id="SM00014"/>
    </source>
</evidence>
<name>A0A0C2BXH2_9BURK</name>
<dbReference type="Pfam" id="PF01569">
    <property type="entry name" value="PAP2"/>
    <property type="match status" value="1"/>
</dbReference>
<organism evidence="2 4">
    <name type="scientific">Noviherbaspirillum autotrophicum</name>
    <dbReference type="NCBI Taxonomy" id="709839"/>
    <lineage>
        <taxon>Bacteria</taxon>
        <taxon>Pseudomonadati</taxon>
        <taxon>Pseudomonadota</taxon>
        <taxon>Betaproteobacteria</taxon>
        <taxon>Burkholderiales</taxon>
        <taxon>Oxalobacteraceae</taxon>
        <taxon>Noviherbaspirillum</taxon>
    </lineage>
</organism>
<dbReference type="EMBL" id="JWJG01000002">
    <property type="protein sequence ID" value="KIF84181.1"/>
    <property type="molecule type" value="Genomic_DNA"/>
</dbReference>
<evidence type="ECO:0000313" key="2">
    <source>
        <dbReference type="EMBL" id="KIF82731.1"/>
    </source>
</evidence>
<feature type="domain" description="Phosphatidic acid phosphatase type 2/haloperoxidase" evidence="1">
    <location>
        <begin position="777"/>
        <end position="881"/>
    </location>
</feature>
<dbReference type="InterPro" id="IPR010344">
    <property type="entry name" value="YbjH"/>
</dbReference>
<evidence type="ECO:0000313" key="3">
    <source>
        <dbReference type="EMBL" id="KIF84181.1"/>
    </source>
</evidence>
<gene>
    <name evidence="3" type="ORF">TSA66_00190</name>
    <name evidence="2" type="ORF">TSA66_20920</name>
</gene>
<dbReference type="SUPFAM" id="SSF48317">
    <property type="entry name" value="Acid phosphatase/Vanadium-dependent haloperoxidase"/>
    <property type="match status" value="1"/>
</dbReference>
<dbReference type="Pfam" id="PF06082">
    <property type="entry name" value="YjbH"/>
    <property type="match status" value="2"/>
</dbReference>
<reference evidence="2 4" key="1">
    <citation type="submission" date="2014-12" db="EMBL/GenBank/DDBJ databases">
        <title>Denitrispirillum autotrophicum gen. nov., sp. nov., Denitrifying, Facultatively Autotrophic Bacteria Isolated from Rice Paddy Soil.</title>
        <authorList>
            <person name="Ishii S."/>
            <person name="Ashida N."/>
            <person name="Ohno H."/>
            <person name="Otsuka S."/>
            <person name="Yokota A."/>
            <person name="Senoo K."/>
        </authorList>
    </citation>
    <scope>NUCLEOTIDE SEQUENCE [LARGE SCALE GENOMIC DNA]</scope>
    <source>
        <strain evidence="2 4">TSA66</strain>
    </source>
</reference>